<feature type="transmembrane region" description="Helical" evidence="6">
    <location>
        <begin position="36"/>
        <end position="54"/>
    </location>
</feature>
<accession>A0A8J3MSP3</accession>
<dbReference type="Gene3D" id="1.20.1740.10">
    <property type="entry name" value="Amino acid/polyamine transporter I"/>
    <property type="match status" value="1"/>
</dbReference>
<keyword evidence="8" id="KW-1185">Reference proteome</keyword>
<evidence type="ECO:0000256" key="2">
    <source>
        <dbReference type="ARBA" id="ARBA00022475"/>
    </source>
</evidence>
<dbReference type="PANTHER" id="PTHR42770">
    <property type="entry name" value="AMINO ACID TRANSPORTER-RELATED"/>
    <property type="match status" value="1"/>
</dbReference>
<organism evidence="7 8">
    <name type="scientific">Ktedonospora formicarum</name>
    <dbReference type="NCBI Taxonomy" id="2778364"/>
    <lineage>
        <taxon>Bacteria</taxon>
        <taxon>Bacillati</taxon>
        <taxon>Chloroflexota</taxon>
        <taxon>Ktedonobacteria</taxon>
        <taxon>Ktedonobacterales</taxon>
        <taxon>Ktedonobacteraceae</taxon>
        <taxon>Ktedonospora</taxon>
    </lineage>
</organism>
<feature type="transmembrane region" description="Helical" evidence="6">
    <location>
        <begin position="297"/>
        <end position="317"/>
    </location>
</feature>
<evidence type="ECO:0000313" key="7">
    <source>
        <dbReference type="EMBL" id="GHO46330.1"/>
    </source>
</evidence>
<feature type="transmembrane region" description="Helical" evidence="6">
    <location>
        <begin position="101"/>
        <end position="123"/>
    </location>
</feature>
<dbReference type="PIRSF" id="PIRSF006060">
    <property type="entry name" value="AA_transporter"/>
    <property type="match status" value="1"/>
</dbReference>
<gene>
    <name evidence="7" type="ORF">KSX_44930</name>
</gene>
<dbReference type="RefSeq" id="WP_220195713.1">
    <property type="nucleotide sequence ID" value="NZ_BNJF01000002.1"/>
</dbReference>
<dbReference type="InterPro" id="IPR050367">
    <property type="entry name" value="APC_superfamily"/>
</dbReference>
<evidence type="ECO:0000256" key="6">
    <source>
        <dbReference type="SAM" id="Phobius"/>
    </source>
</evidence>
<name>A0A8J3MSP3_9CHLR</name>
<proteinExistence type="predicted"/>
<feature type="transmembrane region" description="Helical" evidence="6">
    <location>
        <begin position="60"/>
        <end position="80"/>
    </location>
</feature>
<dbReference type="AlphaFoldDB" id="A0A8J3MSP3"/>
<feature type="transmembrane region" description="Helical" evidence="6">
    <location>
        <begin position="395"/>
        <end position="414"/>
    </location>
</feature>
<dbReference type="EMBL" id="BNJF01000002">
    <property type="protein sequence ID" value="GHO46330.1"/>
    <property type="molecule type" value="Genomic_DNA"/>
</dbReference>
<dbReference type="GO" id="GO:0005886">
    <property type="term" value="C:plasma membrane"/>
    <property type="evidence" value="ECO:0007669"/>
    <property type="project" value="UniProtKB-SubCell"/>
</dbReference>
<keyword evidence="3 6" id="KW-0812">Transmembrane</keyword>
<dbReference type="Proteomes" id="UP000612362">
    <property type="component" value="Unassembled WGS sequence"/>
</dbReference>
<evidence type="ECO:0000313" key="8">
    <source>
        <dbReference type="Proteomes" id="UP000612362"/>
    </source>
</evidence>
<feature type="transmembrane region" description="Helical" evidence="6">
    <location>
        <begin position="213"/>
        <end position="232"/>
    </location>
</feature>
<dbReference type="GO" id="GO:0022857">
    <property type="term" value="F:transmembrane transporter activity"/>
    <property type="evidence" value="ECO:0007669"/>
    <property type="project" value="InterPro"/>
</dbReference>
<feature type="transmembrane region" description="Helical" evidence="6">
    <location>
        <begin position="463"/>
        <end position="485"/>
    </location>
</feature>
<keyword evidence="5 6" id="KW-0472">Membrane</keyword>
<feature type="transmembrane region" description="Helical" evidence="6">
    <location>
        <begin position="426"/>
        <end position="451"/>
    </location>
</feature>
<protein>
    <submittedName>
        <fullName evidence="7">Amino acid permease</fullName>
    </submittedName>
</protein>
<feature type="transmembrane region" description="Helical" evidence="6">
    <location>
        <begin position="143"/>
        <end position="161"/>
    </location>
</feature>
<comment type="caution">
    <text evidence="7">The sequence shown here is derived from an EMBL/GenBank/DDBJ whole genome shotgun (WGS) entry which is preliminary data.</text>
</comment>
<evidence type="ECO:0000256" key="3">
    <source>
        <dbReference type="ARBA" id="ARBA00022692"/>
    </source>
</evidence>
<evidence type="ECO:0000256" key="4">
    <source>
        <dbReference type="ARBA" id="ARBA00022989"/>
    </source>
</evidence>
<feature type="transmembrane region" description="Helical" evidence="6">
    <location>
        <begin position="173"/>
        <end position="193"/>
    </location>
</feature>
<dbReference type="InterPro" id="IPR002293">
    <property type="entry name" value="AA/rel_permease1"/>
</dbReference>
<feature type="transmembrane region" description="Helical" evidence="6">
    <location>
        <begin position="253"/>
        <end position="277"/>
    </location>
</feature>
<comment type="subcellular location">
    <subcellularLocation>
        <location evidence="1">Cell membrane</location>
        <topology evidence="1">Multi-pass membrane protein</topology>
    </subcellularLocation>
</comment>
<dbReference type="Pfam" id="PF13520">
    <property type="entry name" value="AA_permease_2"/>
    <property type="match status" value="1"/>
</dbReference>
<sequence>MEINSRPSRRRPRLAILHSEQYIPQVMPKILGTRDLTSTYIIAVFFIVNAATAAQAGAGAFTYLFIGAIAFFLPSALATAQLGRMFPHEGSLYNWTHKAFGGYWSFFIGVGAWFPGVLVMIAGSDAVITLLQSFNNTWLVEPWQQGLVIVFLLILSCVISIQRTRVVQNLVNMGALLIMLAVVILAVATLVWYQTGHASMTNWSDLTAWQVHWSGEHANINLFGLITLAYLGTEVPLNMGGEMKGKLPASRHIFWGTLLTLIGYSVATFALLSIRGGGSAITPVDLITLVDMTLGKFWGNIFSVFVILFFVIVPVVYNSSFARLVLAAGVDKRLPRLVALLNKGRAPANAIIIQTILASMLSIVIFCIAPYVVVIDLTSANLTIAVYNVAQASATLVWAISTAFLFINLIVFYVKDRDWLFRQLVVPRFLLFLSVIVGPPACLLAIVDTLFYSWTAVIPNVTWGMIVGGVTAGCLLVSGITSLIANSEAVWEGVLTTEDTNG</sequence>
<dbReference type="PANTHER" id="PTHR42770:SF7">
    <property type="entry name" value="MEMBRANE PROTEIN"/>
    <property type="match status" value="1"/>
</dbReference>
<keyword evidence="2" id="KW-1003">Cell membrane</keyword>
<keyword evidence="4 6" id="KW-1133">Transmembrane helix</keyword>
<feature type="transmembrane region" description="Helical" evidence="6">
    <location>
        <begin position="351"/>
        <end position="375"/>
    </location>
</feature>
<evidence type="ECO:0000256" key="5">
    <source>
        <dbReference type="ARBA" id="ARBA00023136"/>
    </source>
</evidence>
<evidence type="ECO:0000256" key="1">
    <source>
        <dbReference type="ARBA" id="ARBA00004651"/>
    </source>
</evidence>
<reference evidence="7" key="1">
    <citation type="submission" date="2020-10" db="EMBL/GenBank/DDBJ databases">
        <title>Taxonomic study of unclassified bacteria belonging to the class Ktedonobacteria.</title>
        <authorList>
            <person name="Yabe S."/>
            <person name="Wang C.M."/>
            <person name="Zheng Y."/>
            <person name="Sakai Y."/>
            <person name="Cavaletti L."/>
            <person name="Monciardini P."/>
            <person name="Donadio S."/>
        </authorList>
    </citation>
    <scope>NUCLEOTIDE SEQUENCE</scope>
    <source>
        <strain evidence="7">SOSP1-1</strain>
    </source>
</reference>